<dbReference type="InterPro" id="IPR000160">
    <property type="entry name" value="GGDEF_dom"/>
</dbReference>
<evidence type="ECO:0000259" key="5">
    <source>
        <dbReference type="PROSITE" id="PS50112"/>
    </source>
</evidence>
<comment type="subcellular location">
    <subcellularLocation>
        <location evidence="2">Cell inner membrane</location>
    </subcellularLocation>
</comment>
<dbReference type="NCBIfam" id="TIGR00254">
    <property type="entry name" value="GGDEF"/>
    <property type="match status" value="1"/>
</dbReference>
<dbReference type="FunFam" id="3.30.70.270:FF:000001">
    <property type="entry name" value="Diguanylate cyclase domain protein"/>
    <property type="match status" value="1"/>
</dbReference>
<proteinExistence type="predicted"/>
<dbReference type="InterPro" id="IPR029016">
    <property type="entry name" value="GAF-like_dom_sf"/>
</dbReference>
<dbReference type="GO" id="GO:1902201">
    <property type="term" value="P:negative regulation of bacterial-type flagellum-dependent cell motility"/>
    <property type="evidence" value="ECO:0007669"/>
    <property type="project" value="TreeGrafter"/>
</dbReference>
<dbReference type="Pfam" id="PF01590">
    <property type="entry name" value="GAF"/>
    <property type="match status" value="1"/>
</dbReference>
<sequence>MTSTDRYALVLDAEPSRRDALLAYLNHFLNVLPFTDDPVQIADAQCLLLAANVTDALNVFHDARRRNKKMAVLVYGVRLHCEAAIELLGAGADEFVMQQHERDFAVLPTAINRAVQARERQMALEQARSEALHHALTLATILNHVNDAVISFGDSGRIQLFNKQAEQLFGYRFNDVINQSVLLLIPLHLRDEAWRLFSDAQKTDFCTTTEFLAQRLDGEVFPVEFSCRCIRLSGKDQFVVTLRDISSRKEMEAALHFHIALEGFISSVATDLINRPTPHISAAIDGALSTMGLMCNLHRCYVLLESPDTRNLSCVNEWNATGISSLRERWQQISKEMAPLFERRLSNSENIVVNDVDAMNDSIEKVQLRKRGVKTLLLLPLRMDERVKGVLGLESTAAARQWTDVEISLLSLIAAVFANAFARQRRELALEALSSELADANVRLHQQARRDSLTGIHNRRHFDEVLEQEYRRALRDKKPLAVLICDVDFFKPYNDLYGHPAGDACLVKVALVLTESFQRSGDLCARYGGEEFVVLMAGLSGEQALQAAERARRLLADAVLPHARGVNGIVTASFGLASMSPDSPVPVKELLQAADQGLYRSKESGRNRCTLIPLAKGDQPATGVAI</sequence>
<dbReference type="SUPFAM" id="SSF55781">
    <property type="entry name" value="GAF domain-like"/>
    <property type="match status" value="1"/>
</dbReference>
<dbReference type="RefSeq" id="WP_133591460.1">
    <property type="nucleotide sequence ID" value="NZ_CP037953.1"/>
</dbReference>
<dbReference type="Proteomes" id="UP000295375">
    <property type="component" value="Unassembled WGS sequence"/>
</dbReference>
<keyword evidence="8" id="KW-1185">Reference proteome</keyword>
<dbReference type="Gene3D" id="3.30.450.40">
    <property type="match status" value="1"/>
</dbReference>
<protein>
    <recommendedName>
        <fullName evidence="3">diguanylate cyclase</fullName>
        <ecNumber evidence="3">2.7.7.65</ecNumber>
    </recommendedName>
</protein>
<dbReference type="SMART" id="SM00091">
    <property type="entry name" value="PAS"/>
    <property type="match status" value="1"/>
</dbReference>
<dbReference type="PANTHER" id="PTHR45138:SF9">
    <property type="entry name" value="DIGUANYLATE CYCLASE DGCM-RELATED"/>
    <property type="match status" value="1"/>
</dbReference>
<dbReference type="InterPro" id="IPR035965">
    <property type="entry name" value="PAS-like_dom_sf"/>
</dbReference>
<comment type="cofactor">
    <cofactor evidence="1">
        <name>Mg(2+)</name>
        <dbReference type="ChEBI" id="CHEBI:18420"/>
    </cofactor>
</comment>
<dbReference type="GO" id="GO:0043709">
    <property type="term" value="P:cell adhesion involved in single-species biofilm formation"/>
    <property type="evidence" value="ECO:0007669"/>
    <property type="project" value="TreeGrafter"/>
</dbReference>
<evidence type="ECO:0000313" key="8">
    <source>
        <dbReference type="Proteomes" id="UP000295375"/>
    </source>
</evidence>
<dbReference type="SMART" id="SM00267">
    <property type="entry name" value="GGDEF"/>
    <property type="match status" value="1"/>
</dbReference>
<gene>
    <name evidence="7" type="ORF">EV696_1129</name>
</gene>
<dbReference type="InterPro" id="IPR003018">
    <property type="entry name" value="GAF"/>
</dbReference>
<dbReference type="Gene3D" id="3.30.450.20">
    <property type="entry name" value="PAS domain"/>
    <property type="match status" value="1"/>
</dbReference>
<dbReference type="SUPFAM" id="SSF55073">
    <property type="entry name" value="Nucleotide cyclase"/>
    <property type="match status" value="1"/>
</dbReference>
<evidence type="ECO:0000259" key="6">
    <source>
        <dbReference type="PROSITE" id="PS50887"/>
    </source>
</evidence>
<dbReference type="Pfam" id="PF13426">
    <property type="entry name" value="PAS_9"/>
    <property type="match status" value="1"/>
</dbReference>
<dbReference type="NCBIfam" id="TIGR00229">
    <property type="entry name" value="sensory_box"/>
    <property type="match status" value="1"/>
</dbReference>
<organism evidence="7 8">
    <name type="scientific">Permianibacter aggregans</name>
    <dbReference type="NCBI Taxonomy" id="1510150"/>
    <lineage>
        <taxon>Bacteria</taxon>
        <taxon>Pseudomonadati</taxon>
        <taxon>Pseudomonadota</taxon>
        <taxon>Gammaproteobacteria</taxon>
        <taxon>Pseudomonadales</taxon>
        <taxon>Pseudomonadaceae</taxon>
        <taxon>Permianibacter</taxon>
    </lineage>
</organism>
<name>A0A4R6UTJ7_9GAMM</name>
<dbReference type="PANTHER" id="PTHR45138">
    <property type="entry name" value="REGULATORY COMPONENTS OF SENSORY TRANSDUCTION SYSTEM"/>
    <property type="match status" value="1"/>
</dbReference>
<dbReference type="Gene3D" id="3.30.70.270">
    <property type="match status" value="1"/>
</dbReference>
<accession>A0A4R6UTJ7</accession>
<dbReference type="CDD" id="cd01949">
    <property type="entry name" value="GGDEF"/>
    <property type="match status" value="1"/>
</dbReference>
<feature type="domain" description="GGDEF" evidence="6">
    <location>
        <begin position="478"/>
        <end position="614"/>
    </location>
</feature>
<dbReference type="GO" id="GO:0005886">
    <property type="term" value="C:plasma membrane"/>
    <property type="evidence" value="ECO:0007669"/>
    <property type="project" value="UniProtKB-SubCell"/>
</dbReference>
<dbReference type="EC" id="2.7.7.65" evidence="3"/>
<dbReference type="PROSITE" id="PS50887">
    <property type="entry name" value="GGDEF"/>
    <property type="match status" value="1"/>
</dbReference>
<dbReference type="AlphaFoldDB" id="A0A4R6UTJ7"/>
<dbReference type="SMART" id="SM00065">
    <property type="entry name" value="GAF"/>
    <property type="match status" value="1"/>
</dbReference>
<evidence type="ECO:0000313" key="7">
    <source>
        <dbReference type="EMBL" id="TDQ46754.1"/>
    </source>
</evidence>
<evidence type="ECO:0000256" key="1">
    <source>
        <dbReference type="ARBA" id="ARBA00001946"/>
    </source>
</evidence>
<dbReference type="InterPro" id="IPR043128">
    <property type="entry name" value="Rev_trsase/Diguanyl_cyclase"/>
</dbReference>
<dbReference type="CDD" id="cd00130">
    <property type="entry name" value="PAS"/>
    <property type="match status" value="1"/>
</dbReference>
<dbReference type="SUPFAM" id="SSF55785">
    <property type="entry name" value="PYP-like sensor domain (PAS domain)"/>
    <property type="match status" value="1"/>
</dbReference>
<comment type="catalytic activity">
    <reaction evidence="4">
        <text>2 GTP = 3',3'-c-di-GMP + 2 diphosphate</text>
        <dbReference type="Rhea" id="RHEA:24898"/>
        <dbReference type="ChEBI" id="CHEBI:33019"/>
        <dbReference type="ChEBI" id="CHEBI:37565"/>
        <dbReference type="ChEBI" id="CHEBI:58805"/>
        <dbReference type="EC" id="2.7.7.65"/>
    </reaction>
</comment>
<dbReference type="EMBL" id="SNYM01000012">
    <property type="protein sequence ID" value="TDQ46754.1"/>
    <property type="molecule type" value="Genomic_DNA"/>
</dbReference>
<comment type="caution">
    <text evidence="7">The sequence shown here is derived from an EMBL/GenBank/DDBJ whole genome shotgun (WGS) entry which is preliminary data.</text>
</comment>
<evidence type="ECO:0000256" key="2">
    <source>
        <dbReference type="ARBA" id="ARBA00004533"/>
    </source>
</evidence>
<evidence type="ECO:0000256" key="4">
    <source>
        <dbReference type="ARBA" id="ARBA00034247"/>
    </source>
</evidence>
<dbReference type="InterPro" id="IPR050469">
    <property type="entry name" value="Diguanylate_Cyclase"/>
</dbReference>
<dbReference type="Pfam" id="PF00990">
    <property type="entry name" value="GGDEF"/>
    <property type="match status" value="1"/>
</dbReference>
<evidence type="ECO:0000256" key="3">
    <source>
        <dbReference type="ARBA" id="ARBA00012528"/>
    </source>
</evidence>
<dbReference type="InterPro" id="IPR000014">
    <property type="entry name" value="PAS"/>
</dbReference>
<dbReference type="PROSITE" id="PS50112">
    <property type="entry name" value="PAS"/>
    <property type="match status" value="1"/>
</dbReference>
<reference evidence="7 8" key="1">
    <citation type="submission" date="2019-03" db="EMBL/GenBank/DDBJ databases">
        <title>Genomic Encyclopedia of Type Strains, Phase IV (KMG-IV): sequencing the most valuable type-strain genomes for metagenomic binning, comparative biology and taxonomic classification.</title>
        <authorList>
            <person name="Goeker M."/>
        </authorList>
    </citation>
    <scope>NUCLEOTIDE SEQUENCE [LARGE SCALE GENOMIC DNA]</scope>
    <source>
        <strain evidence="7 8">DSM 103792</strain>
    </source>
</reference>
<dbReference type="InterPro" id="IPR029787">
    <property type="entry name" value="Nucleotide_cyclase"/>
</dbReference>
<feature type="domain" description="PAS" evidence="5">
    <location>
        <begin position="134"/>
        <end position="183"/>
    </location>
</feature>
<dbReference type="OrthoDB" id="9812260at2"/>
<dbReference type="GO" id="GO:0052621">
    <property type="term" value="F:diguanylate cyclase activity"/>
    <property type="evidence" value="ECO:0007669"/>
    <property type="project" value="UniProtKB-EC"/>
</dbReference>